<dbReference type="GO" id="GO:0006412">
    <property type="term" value="P:translation"/>
    <property type="evidence" value="ECO:0007669"/>
    <property type="project" value="UniProtKB-UniRule"/>
</dbReference>
<dbReference type="AlphaFoldDB" id="A0A146GDR0"/>
<dbReference type="GO" id="GO:0015935">
    <property type="term" value="C:small ribosomal subunit"/>
    <property type="evidence" value="ECO:0007669"/>
    <property type="project" value="InterPro"/>
</dbReference>
<dbReference type="RefSeq" id="WP_075080440.1">
    <property type="nucleotide sequence ID" value="NZ_BDCO01000002.1"/>
</dbReference>
<evidence type="ECO:0000256" key="8">
    <source>
        <dbReference type="RuleBase" id="RU003699"/>
    </source>
</evidence>
<evidence type="ECO:0000256" key="5">
    <source>
        <dbReference type="ARBA" id="ARBA00023274"/>
    </source>
</evidence>
<evidence type="ECO:0000256" key="1">
    <source>
        <dbReference type="ARBA" id="ARBA00007465"/>
    </source>
</evidence>
<dbReference type="InterPro" id="IPR005709">
    <property type="entry name" value="Ribosomal_uS4_bac-type"/>
</dbReference>
<dbReference type="InterPro" id="IPR001912">
    <property type="entry name" value="Ribosomal_uS4_N"/>
</dbReference>
<dbReference type="STRING" id="690879.TSACC_23278"/>
<dbReference type="PROSITE" id="PS00632">
    <property type="entry name" value="RIBOSOMAL_S4"/>
    <property type="match status" value="1"/>
</dbReference>
<dbReference type="OrthoDB" id="9803672at2"/>
<keyword evidence="2 7" id="KW-0699">rRNA-binding</keyword>
<keyword evidence="5 7" id="KW-0687">Ribonucleoprotein</keyword>
<dbReference type="FunFam" id="3.10.290.10:FF:000001">
    <property type="entry name" value="30S ribosomal protein S4"/>
    <property type="match status" value="1"/>
</dbReference>
<dbReference type="NCBIfam" id="TIGR01017">
    <property type="entry name" value="rpsD_bact"/>
    <property type="match status" value="1"/>
</dbReference>
<dbReference type="EMBL" id="BDCO01000002">
    <property type="protein sequence ID" value="GAT34844.1"/>
    <property type="molecule type" value="Genomic_DNA"/>
</dbReference>
<dbReference type="PANTHER" id="PTHR11831">
    <property type="entry name" value="30S 40S RIBOSOMAL PROTEIN"/>
    <property type="match status" value="1"/>
</dbReference>
<keyword evidence="12" id="KW-1185">Reference proteome</keyword>
<proteinExistence type="inferred from homology"/>
<dbReference type="InterPro" id="IPR018079">
    <property type="entry name" value="Ribosomal_uS4_CS"/>
</dbReference>
<evidence type="ECO:0000256" key="3">
    <source>
        <dbReference type="ARBA" id="ARBA00022884"/>
    </source>
</evidence>
<organism evidence="11 12">
    <name type="scientific">Terrimicrobium sacchariphilum</name>
    <dbReference type="NCBI Taxonomy" id="690879"/>
    <lineage>
        <taxon>Bacteria</taxon>
        <taxon>Pseudomonadati</taxon>
        <taxon>Verrucomicrobiota</taxon>
        <taxon>Terrimicrobiia</taxon>
        <taxon>Terrimicrobiales</taxon>
        <taxon>Terrimicrobiaceae</taxon>
        <taxon>Terrimicrobium</taxon>
    </lineage>
</organism>
<dbReference type="Pfam" id="PF00163">
    <property type="entry name" value="Ribosomal_S4"/>
    <property type="match status" value="1"/>
</dbReference>
<dbReference type="Proteomes" id="UP000076023">
    <property type="component" value="Unassembled WGS sequence"/>
</dbReference>
<protein>
    <recommendedName>
        <fullName evidence="6 7">Small ribosomal subunit protein uS4</fullName>
    </recommendedName>
</protein>
<feature type="domain" description="Small ribosomal subunit protein uS4 N-terminal" evidence="10">
    <location>
        <begin position="3"/>
        <end position="92"/>
    </location>
</feature>
<comment type="similarity">
    <text evidence="1 7 8">Belongs to the universal ribosomal protein uS4 family.</text>
</comment>
<evidence type="ECO:0000313" key="11">
    <source>
        <dbReference type="EMBL" id="GAT34844.1"/>
    </source>
</evidence>
<dbReference type="InterPro" id="IPR022801">
    <property type="entry name" value="Ribosomal_uS4"/>
</dbReference>
<comment type="function">
    <text evidence="7">With S5 and S12 plays an important role in translational accuracy.</text>
</comment>
<evidence type="ECO:0000256" key="7">
    <source>
        <dbReference type="HAMAP-Rule" id="MF_01306"/>
    </source>
</evidence>
<keyword evidence="3 7" id="KW-0694">RNA-binding</keyword>
<dbReference type="InterPro" id="IPR002942">
    <property type="entry name" value="S4_RNA-bd"/>
</dbReference>
<dbReference type="SUPFAM" id="SSF55174">
    <property type="entry name" value="Alpha-L RNA-binding motif"/>
    <property type="match status" value="1"/>
</dbReference>
<dbReference type="GO" id="GO:0019843">
    <property type="term" value="F:rRNA binding"/>
    <property type="evidence" value="ECO:0007669"/>
    <property type="project" value="UniProtKB-UniRule"/>
</dbReference>
<evidence type="ECO:0000256" key="2">
    <source>
        <dbReference type="ARBA" id="ARBA00022730"/>
    </source>
</evidence>
<comment type="function">
    <text evidence="7">One of the primary rRNA binding proteins, it binds directly to 16S rRNA where it nucleates assembly of the body of the 30S subunit.</text>
</comment>
<evidence type="ECO:0000259" key="9">
    <source>
        <dbReference type="SMART" id="SM00363"/>
    </source>
</evidence>
<name>A0A146GDR0_TERSA</name>
<reference evidence="12" key="1">
    <citation type="journal article" date="2017" name="Genome Announc.">
        <title>Draft Genome Sequence of Terrimicrobium sacchariphilum NM-5T, a Facultative Anaerobic Soil Bacterium of the Class Spartobacteria.</title>
        <authorList>
            <person name="Qiu Y.L."/>
            <person name="Tourlousse D.M."/>
            <person name="Matsuura N."/>
            <person name="Ohashi A."/>
            <person name="Sekiguchi Y."/>
        </authorList>
    </citation>
    <scope>NUCLEOTIDE SEQUENCE [LARGE SCALE GENOMIC DNA]</scope>
    <source>
        <strain evidence="12">NM-5</strain>
    </source>
</reference>
<dbReference type="Gene3D" id="3.10.290.10">
    <property type="entry name" value="RNA-binding S4 domain"/>
    <property type="match status" value="1"/>
</dbReference>
<dbReference type="NCBIfam" id="NF003717">
    <property type="entry name" value="PRK05327.1"/>
    <property type="match status" value="1"/>
</dbReference>
<comment type="subunit">
    <text evidence="7">Part of the 30S ribosomal subunit. Contacts protein S5. The interaction surface between S4 and S5 is involved in control of translational fidelity.</text>
</comment>
<dbReference type="GO" id="GO:0042274">
    <property type="term" value="P:ribosomal small subunit biogenesis"/>
    <property type="evidence" value="ECO:0007669"/>
    <property type="project" value="TreeGrafter"/>
</dbReference>
<dbReference type="InterPro" id="IPR036986">
    <property type="entry name" value="S4_RNA-bd_sf"/>
</dbReference>
<dbReference type="HAMAP" id="MF_01306_B">
    <property type="entry name" value="Ribosomal_uS4_B"/>
    <property type="match status" value="1"/>
</dbReference>
<dbReference type="PANTHER" id="PTHR11831:SF4">
    <property type="entry name" value="SMALL RIBOSOMAL SUBUNIT PROTEIN US4M"/>
    <property type="match status" value="1"/>
</dbReference>
<evidence type="ECO:0000313" key="12">
    <source>
        <dbReference type="Proteomes" id="UP000076023"/>
    </source>
</evidence>
<dbReference type="Gene3D" id="1.10.1050.10">
    <property type="entry name" value="Ribosomal Protein S4 Delta 41, Chain A, domain 1"/>
    <property type="match status" value="1"/>
</dbReference>
<dbReference type="Pfam" id="PF01479">
    <property type="entry name" value="S4"/>
    <property type="match status" value="1"/>
</dbReference>
<evidence type="ECO:0000259" key="10">
    <source>
        <dbReference type="SMART" id="SM01390"/>
    </source>
</evidence>
<gene>
    <name evidence="7" type="primary">rpsD</name>
    <name evidence="11" type="ORF">TSACC_23278</name>
</gene>
<dbReference type="FunCoup" id="A0A146GDR0">
    <property type="interactions" value="639"/>
</dbReference>
<comment type="caution">
    <text evidence="11">The sequence shown here is derived from an EMBL/GenBank/DDBJ whole genome shotgun (WGS) entry which is preliminary data.</text>
</comment>
<dbReference type="PROSITE" id="PS50889">
    <property type="entry name" value="S4"/>
    <property type="match status" value="1"/>
</dbReference>
<evidence type="ECO:0000256" key="4">
    <source>
        <dbReference type="ARBA" id="ARBA00022980"/>
    </source>
</evidence>
<dbReference type="CDD" id="cd00165">
    <property type="entry name" value="S4"/>
    <property type="match status" value="1"/>
</dbReference>
<dbReference type="SMART" id="SM00363">
    <property type="entry name" value="S4"/>
    <property type="match status" value="1"/>
</dbReference>
<accession>A0A146GDR0</accession>
<keyword evidence="4 7" id="KW-0689">Ribosomal protein</keyword>
<sequence length="203" mass="22716">MARYTGPKTKVSRRYGTLIHGSPKAFERKSYPPGQHGPKGSRRKLSDYALALAEKQKLRFQYGVLERQFRRYFALASSKRGVTGEILLQLLETRLDNVVQKLGFAKTLRAARQLVSHGHVTVNGRKTNASSMNVKPGDKVAVKPAERSKRLAVKAIDQTSAHATPDWLQVDKDALVGTVVRIPTRDDINPIVNEQLVVELYSR</sequence>
<evidence type="ECO:0000256" key="6">
    <source>
        <dbReference type="ARBA" id="ARBA00035254"/>
    </source>
</evidence>
<dbReference type="GO" id="GO:0003735">
    <property type="term" value="F:structural constituent of ribosome"/>
    <property type="evidence" value="ECO:0007669"/>
    <property type="project" value="InterPro"/>
</dbReference>
<dbReference type="InParanoid" id="A0A146GDR0"/>
<feature type="domain" description="RNA-binding S4" evidence="9">
    <location>
        <begin position="93"/>
        <end position="156"/>
    </location>
</feature>
<dbReference type="SMART" id="SM01390">
    <property type="entry name" value="Ribosomal_S4"/>
    <property type="match status" value="1"/>
</dbReference>